<dbReference type="Proteomes" id="UP000887013">
    <property type="component" value="Unassembled WGS sequence"/>
</dbReference>
<keyword evidence="3" id="KW-1185">Reference proteome</keyword>
<evidence type="ECO:0000313" key="2">
    <source>
        <dbReference type="EMBL" id="GFT21079.1"/>
    </source>
</evidence>
<proteinExistence type="predicted"/>
<organism evidence="2 3">
    <name type="scientific">Nephila pilipes</name>
    <name type="common">Giant wood spider</name>
    <name type="synonym">Nephila maculata</name>
    <dbReference type="NCBI Taxonomy" id="299642"/>
    <lineage>
        <taxon>Eukaryota</taxon>
        <taxon>Metazoa</taxon>
        <taxon>Ecdysozoa</taxon>
        <taxon>Arthropoda</taxon>
        <taxon>Chelicerata</taxon>
        <taxon>Arachnida</taxon>
        <taxon>Araneae</taxon>
        <taxon>Araneomorphae</taxon>
        <taxon>Entelegynae</taxon>
        <taxon>Araneoidea</taxon>
        <taxon>Nephilidae</taxon>
        <taxon>Nephila</taxon>
    </lineage>
</organism>
<gene>
    <name evidence="2" type="ORF">NPIL_680471</name>
</gene>
<name>A0A8X6NMM9_NEPPI</name>
<reference evidence="2" key="1">
    <citation type="submission" date="2020-08" db="EMBL/GenBank/DDBJ databases">
        <title>Multicomponent nature underlies the extraordinary mechanical properties of spider dragline silk.</title>
        <authorList>
            <person name="Kono N."/>
            <person name="Nakamura H."/>
            <person name="Mori M."/>
            <person name="Yoshida Y."/>
            <person name="Ohtoshi R."/>
            <person name="Malay A.D."/>
            <person name="Moran D.A.P."/>
            <person name="Tomita M."/>
            <person name="Numata K."/>
            <person name="Arakawa K."/>
        </authorList>
    </citation>
    <scope>NUCLEOTIDE SEQUENCE</scope>
</reference>
<accession>A0A8X6NMM9</accession>
<evidence type="ECO:0000256" key="1">
    <source>
        <dbReference type="SAM" id="MobiDB-lite"/>
    </source>
</evidence>
<feature type="region of interest" description="Disordered" evidence="1">
    <location>
        <begin position="26"/>
        <end position="71"/>
    </location>
</feature>
<protein>
    <submittedName>
        <fullName evidence="2">Uncharacterized protein</fullName>
    </submittedName>
</protein>
<sequence length="71" mass="7832">MHSTDLIMWVNSYRYNSIIKAVDPSGYPPPPAAKCPSLGSPQTISGSQPSLRNDRRPTRAPIGWHSKVTQL</sequence>
<comment type="caution">
    <text evidence="2">The sequence shown here is derived from an EMBL/GenBank/DDBJ whole genome shotgun (WGS) entry which is preliminary data.</text>
</comment>
<evidence type="ECO:0000313" key="3">
    <source>
        <dbReference type="Proteomes" id="UP000887013"/>
    </source>
</evidence>
<feature type="compositionally biased region" description="Polar residues" evidence="1">
    <location>
        <begin position="39"/>
        <end position="51"/>
    </location>
</feature>
<dbReference type="AlphaFoldDB" id="A0A8X6NMM9"/>
<dbReference type="EMBL" id="BMAW01105812">
    <property type="protein sequence ID" value="GFT21079.1"/>
    <property type="molecule type" value="Genomic_DNA"/>
</dbReference>